<dbReference type="PANTHER" id="PTHR44758:SF1">
    <property type="entry name" value="NAD(P) TRANSHYDROGENASE SUBUNIT BETA"/>
    <property type="match status" value="1"/>
</dbReference>
<keyword evidence="2" id="KW-0812">Transmembrane</keyword>
<evidence type="ECO:0000256" key="2">
    <source>
        <dbReference type="SAM" id="Phobius"/>
    </source>
</evidence>
<dbReference type="Proteomes" id="UP000257706">
    <property type="component" value="Unassembled WGS sequence"/>
</dbReference>
<feature type="non-terminal residue" evidence="4">
    <location>
        <position position="67"/>
    </location>
</feature>
<reference evidence="4 5" key="1">
    <citation type="journal article" date="2018" name="Nat. Biotechnol.">
        <title>A standardized bacterial taxonomy based on genome phylogeny substantially revises the tree of life.</title>
        <authorList>
            <person name="Parks D.H."/>
            <person name="Chuvochina M."/>
            <person name="Waite D.W."/>
            <person name="Rinke C."/>
            <person name="Skarshewski A."/>
            <person name="Chaumeil P.A."/>
            <person name="Hugenholtz P."/>
        </authorList>
    </citation>
    <scope>NUCLEOTIDE SEQUENCE [LARGE SCALE GENOMIC DNA]</scope>
    <source>
        <strain evidence="4">UBA8739</strain>
    </source>
</reference>
<protein>
    <submittedName>
        <fullName evidence="4">NAD synthetase</fullName>
    </submittedName>
</protein>
<dbReference type="Pfam" id="PF02233">
    <property type="entry name" value="PNTB"/>
    <property type="match status" value="1"/>
</dbReference>
<accession>A0A3B9IPR9</accession>
<keyword evidence="1" id="KW-0520">NAD</keyword>
<feature type="transmembrane region" description="Helical" evidence="2">
    <location>
        <begin position="6"/>
        <end position="24"/>
    </location>
</feature>
<proteinExistence type="predicted"/>
<keyword evidence="2" id="KW-1133">Transmembrane helix</keyword>
<dbReference type="AlphaFoldDB" id="A0A3B9IPR9"/>
<evidence type="ECO:0000256" key="1">
    <source>
        <dbReference type="ARBA" id="ARBA00023027"/>
    </source>
</evidence>
<dbReference type="PANTHER" id="PTHR44758">
    <property type="entry name" value="NAD(P) TRANSHYDROGENASE SUBUNIT BETA"/>
    <property type="match status" value="1"/>
</dbReference>
<gene>
    <name evidence="4" type="ORF">DCK97_20825</name>
</gene>
<evidence type="ECO:0000313" key="5">
    <source>
        <dbReference type="Proteomes" id="UP000257706"/>
    </source>
</evidence>
<evidence type="ECO:0000259" key="3">
    <source>
        <dbReference type="Pfam" id="PF02233"/>
    </source>
</evidence>
<comment type="caution">
    <text evidence="4">The sequence shown here is derived from an EMBL/GenBank/DDBJ whole genome shotgun (WGS) entry which is preliminary data.</text>
</comment>
<dbReference type="EMBL" id="DMAI01000341">
    <property type="protein sequence ID" value="HAE49861.1"/>
    <property type="molecule type" value="Genomic_DNA"/>
</dbReference>
<keyword evidence="2" id="KW-0472">Membrane</keyword>
<feature type="domain" description="NADP transhydrogenase beta-like" evidence="3">
    <location>
        <begin position="8"/>
        <end position="67"/>
    </location>
</feature>
<evidence type="ECO:0000313" key="4">
    <source>
        <dbReference type="EMBL" id="HAE49861.1"/>
    </source>
</evidence>
<name>A0A3B9IPR9_9PROT</name>
<organism evidence="4 5">
    <name type="scientific">Tistrella mobilis</name>
    <dbReference type="NCBI Taxonomy" id="171437"/>
    <lineage>
        <taxon>Bacteria</taxon>
        <taxon>Pseudomonadati</taxon>
        <taxon>Pseudomonadota</taxon>
        <taxon>Alphaproteobacteria</taxon>
        <taxon>Geminicoccales</taxon>
        <taxon>Geminicoccaceae</taxon>
        <taxon>Tistrella</taxon>
    </lineage>
</organism>
<dbReference type="InterPro" id="IPR034300">
    <property type="entry name" value="PNTB-like"/>
</dbReference>
<sequence length="67" mass="6950">MNANLSSLLYLVAAVCFIMALKGLSSPVSARNGNRIGIGGMALAVLVTLFQPGVESYWLVVLGVIIG</sequence>